<gene>
    <name evidence="7" type="ORF">BB559_000584</name>
</gene>
<evidence type="ECO:0000256" key="1">
    <source>
        <dbReference type="ARBA" id="ARBA00004123"/>
    </source>
</evidence>
<reference evidence="7 8" key="1">
    <citation type="journal article" date="2018" name="MBio">
        <title>Comparative Genomics Reveals the Core Gene Toolbox for the Fungus-Insect Symbiosis.</title>
        <authorList>
            <person name="Wang Y."/>
            <person name="Stata M."/>
            <person name="Wang W."/>
            <person name="Stajich J.E."/>
            <person name="White M.M."/>
            <person name="Moncalvo J.M."/>
        </authorList>
    </citation>
    <scope>NUCLEOTIDE SEQUENCE [LARGE SCALE GENOMIC DNA]</scope>
    <source>
        <strain evidence="7 8">AUS-77-4</strain>
    </source>
</reference>
<keyword evidence="6" id="KW-0175">Coiled coil</keyword>
<dbReference type="AlphaFoldDB" id="A0A2T9Z4Q2"/>
<comment type="subcellular location">
    <subcellularLocation>
        <location evidence="1">Nucleus</location>
    </subcellularLocation>
</comment>
<keyword evidence="4" id="KW-0804">Transcription</keyword>
<dbReference type="EMBL" id="MBFT01000028">
    <property type="protein sequence ID" value="PVU99578.1"/>
    <property type="molecule type" value="Genomic_DNA"/>
</dbReference>
<evidence type="ECO:0000256" key="5">
    <source>
        <dbReference type="ARBA" id="ARBA00023242"/>
    </source>
</evidence>
<dbReference type="Proteomes" id="UP000245699">
    <property type="component" value="Unassembled WGS sequence"/>
</dbReference>
<dbReference type="PANTHER" id="PTHR12434:SF6">
    <property type="entry name" value="MEDIATOR OF RNA POLYMERASE II TRANSCRIPTION SUBUNIT 22"/>
    <property type="match status" value="1"/>
</dbReference>
<keyword evidence="8" id="KW-1185">Reference proteome</keyword>
<evidence type="ECO:0000256" key="3">
    <source>
        <dbReference type="ARBA" id="ARBA00023015"/>
    </source>
</evidence>
<dbReference type="GO" id="GO:0016592">
    <property type="term" value="C:mediator complex"/>
    <property type="evidence" value="ECO:0007669"/>
    <property type="project" value="InterPro"/>
</dbReference>
<dbReference type="GO" id="GO:0003712">
    <property type="term" value="F:transcription coregulator activity"/>
    <property type="evidence" value="ECO:0007669"/>
    <property type="project" value="InterPro"/>
</dbReference>
<name>A0A2T9Z4Q2_9FUNG</name>
<comment type="caution">
    <text evidence="7">The sequence shown here is derived from an EMBL/GenBank/DDBJ whole genome shotgun (WGS) entry which is preliminary data.</text>
</comment>
<dbReference type="PANTHER" id="PTHR12434">
    <property type="entry name" value="MEDIATOR OF RNA POLYMERASE II TRANSCRIPTION SUBUNIT 22"/>
    <property type="match status" value="1"/>
</dbReference>
<keyword evidence="3" id="KW-0805">Transcription regulation</keyword>
<proteinExistence type="inferred from homology"/>
<sequence length="145" mass="16879">MFQKAKKADDNQNILTKAFKESRMQQQENEFNLKVNLEIENISNSLKTIAELCKVQDKDKFQVSQEAFQVQIRSVTMVKSAESLLKMISSLEKAYLVNDNSYMLEILNKRNEIINDLILETKNEISLLNDQLEAAIKDMERVYLE</sequence>
<organism evidence="7 8">
    <name type="scientific">Furculomyces boomerangus</name>
    <dbReference type="NCBI Taxonomy" id="61424"/>
    <lineage>
        <taxon>Eukaryota</taxon>
        <taxon>Fungi</taxon>
        <taxon>Fungi incertae sedis</taxon>
        <taxon>Zoopagomycota</taxon>
        <taxon>Kickxellomycotina</taxon>
        <taxon>Harpellomycetes</taxon>
        <taxon>Harpellales</taxon>
        <taxon>Harpellaceae</taxon>
        <taxon>Furculomyces</taxon>
    </lineage>
</organism>
<protein>
    <recommendedName>
        <fullName evidence="9">Mediator of RNA polymerase II transcription subunit 22</fullName>
    </recommendedName>
</protein>
<evidence type="ECO:0000256" key="4">
    <source>
        <dbReference type="ARBA" id="ARBA00023163"/>
    </source>
</evidence>
<feature type="coiled-coil region" evidence="6">
    <location>
        <begin position="104"/>
        <end position="142"/>
    </location>
</feature>
<dbReference type="GO" id="GO:0006357">
    <property type="term" value="P:regulation of transcription by RNA polymerase II"/>
    <property type="evidence" value="ECO:0007669"/>
    <property type="project" value="InterPro"/>
</dbReference>
<accession>A0A2T9Z4Q2</accession>
<evidence type="ECO:0000256" key="6">
    <source>
        <dbReference type="SAM" id="Coils"/>
    </source>
</evidence>
<evidence type="ECO:0000313" key="7">
    <source>
        <dbReference type="EMBL" id="PVU99578.1"/>
    </source>
</evidence>
<dbReference type="OrthoDB" id="203279at2759"/>
<dbReference type="InterPro" id="IPR009332">
    <property type="entry name" value="Med22"/>
</dbReference>
<dbReference type="Pfam" id="PF06179">
    <property type="entry name" value="Med22"/>
    <property type="match status" value="1"/>
</dbReference>
<evidence type="ECO:0008006" key="9">
    <source>
        <dbReference type="Google" id="ProtNLM"/>
    </source>
</evidence>
<keyword evidence="5" id="KW-0539">Nucleus</keyword>
<evidence type="ECO:0000313" key="8">
    <source>
        <dbReference type="Proteomes" id="UP000245699"/>
    </source>
</evidence>
<dbReference type="STRING" id="61424.A0A2T9Z4Q2"/>
<evidence type="ECO:0000256" key="2">
    <source>
        <dbReference type="ARBA" id="ARBA00005942"/>
    </source>
</evidence>
<comment type="similarity">
    <text evidence="2">Belongs to the Mediator complex subunit 22 family.</text>
</comment>